<feature type="chain" id="PRO_5021206821" description="Multisubunit sodium/proton antiporter MrpF subunit" evidence="7">
    <location>
        <begin position="22"/>
        <end position="149"/>
    </location>
</feature>
<feature type="transmembrane region" description="Helical" evidence="6">
    <location>
        <begin position="125"/>
        <end position="147"/>
    </location>
</feature>
<accession>A0A4Y3QT11</accession>
<keyword evidence="7" id="KW-0732">Signal</keyword>
<organism evidence="8 9">
    <name type="scientific">Streptomyces cacaoi</name>
    <dbReference type="NCBI Taxonomy" id="1898"/>
    <lineage>
        <taxon>Bacteria</taxon>
        <taxon>Bacillati</taxon>
        <taxon>Actinomycetota</taxon>
        <taxon>Actinomycetes</taxon>
        <taxon>Kitasatosporales</taxon>
        <taxon>Streptomycetaceae</taxon>
        <taxon>Streptomyces</taxon>
    </lineage>
</organism>
<evidence type="ECO:0000313" key="8">
    <source>
        <dbReference type="EMBL" id="GEB47817.1"/>
    </source>
</evidence>
<sequence>MNGWLAAACALLVLGLLPALAAACTGPVLRRVLAQNLTTVLTALVLLLLAQGYARPAYGDLALVLAVLGPAGTLVFERLLAEELAASPARTPFQRLMGLAGTAAVPPVVLALAVVTDPGRATVKLLLTGCLLLAGSAVCTRALTAAWGR</sequence>
<dbReference type="Pfam" id="PF04066">
    <property type="entry name" value="MrpF_PhaF"/>
    <property type="match status" value="1"/>
</dbReference>
<dbReference type="GO" id="GO:0005886">
    <property type="term" value="C:plasma membrane"/>
    <property type="evidence" value="ECO:0007669"/>
    <property type="project" value="UniProtKB-SubCell"/>
</dbReference>
<dbReference type="EMBL" id="BJMM01000002">
    <property type="protein sequence ID" value="GEB47817.1"/>
    <property type="molecule type" value="Genomic_DNA"/>
</dbReference>
<feature type="transmembrane region" description="Helical" evidence="6">
    <location>
        <begin position="96"/>
        <end position="116"/>
    </location>
</feature>
<evidence type="ECO:0000256" key="7">
    <source>
        <dbReference type="SAM" id="SignalP"/>
    </source>
</evidence>
<evidence type="ECO:0000313" key="9">
    <source>
        <dbReference type="Proteomes" id="UP000319210"/>
    </source>
</evidence>
<dbReference type="RefSeq" id="WP_030890296.1">
    <property type="nucleotide sequence ID" value="NZ_BJMM01000002.1"/>
</dbReference>
<proteinExistence type="predicted"/>
<feature type="transmembrane region" description="Helical" evidence="6">
    <location>
        <begin position="57"/>
        <end position="76"/>
    </location>
</feature>
<gene>
    <name evidence="8" type="ORF">SCA03_03680</name>
</gene>
<evidence type="ECO:0000256" key="6">
    <source>
        <dbReference type="SAM" id="Phobius"/>
    </source>
</evidence>
<evidence type="ECO:0008006" key="10">
    <source>
        <dbReference type="Google" id="ProtNLM"/>
    </source>
</evidence>
<evidence type="ECO:0000256" key="2">
    <source>
        <dbReference type="ARBA" id="ARBA00022475"/>
    </source>
</evidence>
<evidence type="ECO:0000256" key="4">
    <source>
        <dbReference type="ARBA" id="ARBA00022989"/>
    </source>
</evidence>
<keyword evidence="5 6" id="KW-0472">Membrane</keyword>
<evidence type="ECO:0000256" key="3">
    <source>
        <dbReference type="ARBA" id="ARBA00022692"/>
    </source>
</evidence>
<dbReference type="AlphaFoldDB" id="A0A4Y3QT11"/>
<feature type="transmembrane region" description="Helical" evidence="6">
    <location>
        <begin position="33"/>
        <end position="50"/>
    </location>
</feature>
<dbReference type="GO" id="GO:0015075">
    <property type="term" value="F:monoatomic ion transmembrane transporter activity"/>
    <property type="evidence" value="ECO:0007669"/>
    <property type="project" value="InterPro"/>
</dbReference>
<keyword evidence="3 6" id="KW-0812">Transmembrane</keyword>
<keyword evidence="4 6" id="KW-1133">Transmembrane helix</keyword>
<keyword evidence="9" id="KW-1185">Reference proteome</keyword>
<keyword evidence="2" id="KW-1003">Cell membrane</keyword>
<name>A0A4Y3QT11_STRCI</name>
<feature type="signal peptide" evidence="7">
    <location>
        <begin position="1"/>
        <end position="21"/>
    </location>
</feature>
<evidence type="ECO:0000256" key="1">
    <source>
        <dbReference type="ARBA" id="ARBA00004651"/>
    </source>
</evidence>
<evidence type="ECO:0000256" key="5">
    <source>
        <dbReference type="ARBA" id="ARBA00023136"/>
    </source>
</evidence>
<protein>
    <recommendedName>
        <fullName evidence="10">Multisubunit sodium/proton antiporter MrpF subunit</fullName>
    </recommendedName>
</protein>
<dbReference type="Proteomes" id="UP000319210">
    <property type="component" value="Unassembled WGS sequence"/>
</dbReference>
<dbReference type="InterPro" id="IPR007208">
    <property type="entry name" value="MrpF/PhaF-like"/>
</dbReference>
<reference evidence="8 9" key="1">
    <citation type="submission" date="2019-06" db="EMBL/GenBank/DDBJ databases">
        <title>Whole genome shotgun sequence of Streptomyces cacaoi subsp. cacaoi NBRC 12748.</title>
        <authorList>
            <person name="Hosoyama A."/>
            <person name="Uohara A."/>
            <person name="Ohji S."/>
            <person name="Ichikawa N."/>
        </authorList>
    </citation>
    <scope>NUCLEOTIDE SEQUENCE [LARGE SCALE GENOMIC DNA]</scope>
    <source>
        <strain evidence="8 9">NBRC 12748</strain>
    </source>
</reference>
<comment type="caution">
    <text evidence="8">The sequence shown here is derived from an EMBL/GenBank/DDBJ whole genome shotgun (WGS) entry which is preliminary data.</text>
</comment>
<comment type="subcellular location">
    <subcellularLocation>
        <location evidence="1">Cell membrane</location>
        <topology evidence="1">Multi-pass membrane protein</topology>
    </subcellularLocation>
</comment>